<gene>
    <name evidence="1" type="ORF">AAFF_G00044230</name>
</gene>
<evidence type="ECO:0000313" key="2">
    <source>
        <dbReference type="Proteomes" id="UP001221898"/>
    </source>
</evidence>
<dbReference type="PANTHER" id="PTHR12517:SF0">
    <property type="entry name" value="INTERMEMBRANE LIPID TRANSFER PROTEIN VPS13B"/>
    <property type="match status" value="1"/>
</dbReference>
<accession>A0AAD7WFF5</accession>
<evidence type="ECO:0000313" key="1">
    <source>
        <dbReference type="EMBL" id="KAJ8394620.1"/>
    </source>
</evidence>
<dbReference type="InterPro" id="IPR039782">
    <property type="entry name" value="VPS13B"/>
</dbReference>
<sequence length="317" mass="34436">MMSLTLAPESRAESVINQHHRPSNHTLSFTVLLTEASLALRDDITSSTGSVELLRLTLSKLLLSLAPVEDPASAMESLADPCKLGLELHCAALQVDNQLYNRASFHFPVLLCQEQRAAEPGPWTREANPTVSQRALQEYQSACFLQLGLTLSGGQRRVDEVAFQLQPARLYLEDTFVPEQLCQSVQALVRPLQLQRLSIQPVSLLVSIHASLKLYIASDHTPLSFSLFERGPLCTTARQLVHALAMHYAAGALFRAGWVVGSLEILGSPASLVRSIGNGVADFFRLPYEGLTRGPGAFVSGVSREPPLSSSTSPKGL</sequence>
<name>A0AAD7WFF5_9TELE</name>
<reference evidence="1" key="1">
    <citation type="journal article" date="2023" name="Science">
        <title>Genome structures resolve the early diversification of teleost fishes.</title>
        <authorList>
            <person name="Parey E."/>
            <person name="Louis A."/>
            <person name="Montfort J."/>
            <person name="Bouchez O."/>
            <person name="Roques C."/>
            <person name="Iampietro C."/>
            <person name="Lluch J."/>
            <person name="Castinel A."/>
            <person name="Donnadieu C."/>
            <person name="Desvignes T."/>
            <person name="Floi Bucao C."/>
            <person name="Jouanno E."/>
            <person name="Wen M."/>
            <person name="Mejri S."/>
            <person name="Dirks R."/>
            <person name="Jansen H."/>
            <person name="Henkel C."/>
            <person name="Chen W.J."/>
            <person name="Zahm M."/>
            <person name="Cabau C."/>
            <person name="Klopp C."/>
            <person name="Thompson A.W."/>
            <person name="Robinson-Rechavi M."/>
            <person name="Braasch I."/>
            <person name="Lecointre G."/>
            <person name="Bobe J."/>
            <person name="Postlethwait J.H."/>
            <person name="Berthelot C."/>
            <person name="Roest Crollius H."/>
            <person name="Guiguen Y."/>
        </authorList>
    </citation>
    <scope>NUCLEOTIDE SEQUENCE</scope>
    <source>
        <strain evidence="1">NC1722</strain>
    </source>
</reference>
<dbReference type="AlphaFoldDB" id="A0AAD7WFF5"/>
<keyword evidence="2" id="KW-1185">Reference proteome</keyword>
<dbReference type="EMBL" id="JAINUG010000124">
    <property type="protein sequence ID" value="KAJ8394620.1"/>
    <property type="molecule type" value="Genomic_DNA"/>
</dbReference>
<organism evidence="1 2">
    <name type="scientific">Aldrovandia affinis</name>
    <dbReference type="NCBI Taxonomy" id="143900"/>
    <lineage>
        <taxon>Eukaryota</taxon>
        <taxon>Metazoa</taxon>
        <taxon>Chordata</taxon>
        <taxon>Craniata</taxon>
        <taxon>Vertebrata</taxon>
        <taxon>Euteleostomi</taxon>
        <taxon>Actinopterygii</taxon>
        <taxon>Neopterygii</taxon>
        <taxon>Teleostei</taxon>
        <taxon>Notacanthiformes</taxon>
        <taxon>Halosauridae</taxon>
        <taxon>Aldrovandia</taxon>
    </lineage>
</organism>
<dbReference type="Proteomes" id="UP001221898">
    <property type="component" value="Unassembled WGS sequence"/>
</dbReference>
<proteinExistence type="predicted"/>
<dbReference type="PANTHER" id="PTHR12517">
    <property type="entry name" value="VACUOLAR PROTEIN SORTING-ASSOCIATED PROTEIN 13B"/>
    <property type="match status" value="1"/>
</dbReference>
<comment type="caution">
    <text evidence="1">The sequence shown here is derived from an EMBL/GenBank/DDBJ whole genome shotgun (WGS) entry which is preliminary data.</text>
</comment>
<protein>
    <submittedName>
        <fullName evidence="1">Uncharacterized protein</fullName>
    </submittedName>
</protein>